<keyword evidence="3" id="KW-1185">Reference proteome</keyword>
<dbReference type="EMBL" id="CR378675">
    <property type="protein sequence ID" value="CAG22036.1"/>
    <property type="molecule type" value="Genomic_DNA"/>
</dbReference>
<dbReference type="AlphaFoldDB" id="Q6LLB3"/>
<proteinExistence type="predicted"/>
<keyword evidence="1" id="KW-0812">Transmembrane</keyword>
<protein>
    <submittedName>
        <fullName evidence="2">Uncharacterized protein</fullName>
    </submittedName>
</protein>
<evidence type="ECO:0000313" key="3">
    <source>
        <dbReference type="Proteomes" id="UP000000593"/>
    </source>
</evidence>
<sequence length="175" mass="19506">MTISEIISITAIVVALITFIGTNIWNYKNHKKDLKKDTLLSISGALNRQTQLIIKMADSNTEQSEINKVLSENEYIFGQMYTAADSDTSKAVLAYLSDLAETFFELGLKKQNPDSDQIEVFLFAIEKHSEHMRQIPKVIAVLKNELGIKGGVLELENAISSGCDRINKKISSLLN</sequence>
<organism evidence="2 3">
    <name type="scientific">Photobacterium profundum (strain SS9)</name>
    <dbReference type="NCBI Taxonomy" id="298386"/>
    <lineage>
        <taxon>Bacteria</taxon>
        <taxon>Pseudomonadati</taxon>
        <taxon>Pseudomonadota</taxon>
        <taxon>Gammaproteobacteria</taxon>
        <taxon>Vibrionales</taxon>
        <taxon>Vibrionaceae</taxon>
        <taxon>Photobacterium</taxon>
    </lineage>
</organism>
<accession>Q6LLB3</accession>
<keyword evidence="1" id="KW-1133">Transmembrane helix</keyword>
<evidence type="ECO:0000313" key="2">
    <source>
        <dbReference type="EMBL" id="CAG22036.1"/>
    </source>
</evidence>
<reference evidence="3" key="1">
    <citation type="journal article" date="2005" name="Science">
        <title>Life at depth: Photobacterium profundum genome sequence and expression analysis.</title>
        <authorList>
            <person name="Vezzi A."/>
            <person name="Campanaro S."/>
            <person name="D'Angelo M."/>
            <person name="Simonato F."/>
            <person name="Vitulo N."/>
            <person name="Lauro F.M."/>
            <person name="Cestaro A."/>
            <person name="Malacrida G."/>
            <person name="Simionati B."/>
            <person name="Cannata N."/>
            <person name="Romualdi C."/>
            <person name="Bartlett D.H."/>
            <person name="Valle G."/>
        </authorList>
    </citation>
    <scope>NUCLEOTIDE SEQUENCE [LARGE SCALE GENOMIC DNA]</scope>
    <source>
        <strain evidence="3">ATCC BAA-1253 / SS9</strain>
    </source>
</reference>
<name>Q6LLB3_PHOPR</name>
<dbReference type="Proteomes" id="UP000000593">
    <property type="component" value="Chromosome 2"/>
</dbReference>
<feature type="transmembrane region" description="Helical" evidence="1">
    <location>
        <begin position="6"/>
        <end position="26"/>
    </location>
</feature>
<keyword evidence="1" id="KW-0472">Membrane</keyword>
<dbReference type="KEGG" id="ppr:PBPRB0163"/>
<dbReference type="HOGENOM" id="CLU_1531161_0_0_6"/>
<evidence type="ECO:0000256" key="1">
    <source>
        <dbReference type="SAM" id="Phobius"/>
    </source>
</evidence>
<gene>
    <name evidence="2" type="ordered locus">PBPRB0163</name>
</gene>
<dbReference type="RefSeq" id="WP_011220260.1">
    <property type="nucleotide sequence ID" value="NC_006371.1"/>
</dbReference>